<reference evidence="1 2" key="1">
    <citation type="submission" date="2024-07" db="EMBL/GenBank/DDBJ databases">
        <title>Chromosome-level genome assembly of the water stick insect Ranatra chinensis (Heteroptera: Nepidae).</title>
        <authorList>
            <person name="Liu X."/>
        </authorList>
    </citation>
    <scope>NUCLEOTIDE SEQUENCE [LARGE SCALE GENOMIC DNA]</scope>
    <source>
        <strain evidence="1">Cailab_2021Rc</strain>
        <tissue evidence="1">Muscle</tissue>
    </source>
</reference>
<gene>
    <name evidence="1" type="ORF">AAG570_000704</name>
</gene>
<sequence length="261" mass="29733">MLDFRWKPPDPSIVPSLSLGECTVEDESAVSVIQTEGSIRRGSKDTSVINSRCRSMINSFNLTRSRLNFALSSSVPAVNFDDKANVDEIMRRYSYHSLASTLRLSMFSLVRESASLRQMLPLTYHHRRPNHPPLRVNLQAQAIDLKRVLEKVVGLSYKLNEMSQGLEEAWGAVTEVRSTQIHTQGDLLTKVNDHLQRKIRDSQCSTDEQSNKKHCRLVYKTRFLAETVRSLLVYIRPKEFDGELVAILERASRAASVKYPK</sequence>
<keyword evidence="2" id="KW-1185">Reference proteome</keyword>
<dbReference type="Proteomes" id="UP001558652">
    <property type="component" value="Unassembled WGS sequence"/>
</dbReference>
<evidence type="ECO:0000313" key="2">
    <source>
        <dbReference type="Proteomes" id="UP001558652"/>
    </source>
</evidence>
<evidence type="ECO:0000313" key="1">
    <source>
        <dbReference type="EMBL" id="KAL1140774.1"/>
    </source>
</evidence>
<protein>
    <submittedName>
        <fullName evidence="1">Uncharacterized protein</fullName>
    </submittedName>
</protein>
<proteinExistence type="predicted"/>
<organism evidence="1 2">
    <name type="scientific">Ranatra chinensis</name>
    <dbReference type="NCBI Taxonomy" id="642074"/>
    <lineage>
        <taxon>Eukaryota</taxon>
        <taxon>Metazoa</taxon>
        <taxon>Ecdysozoa</taxon>
        <taxon>Arthropoda</taxon>
        <taxon>Hexapoda</taxon>
        <taxon>Insecta</taxon>
        <taxon>Pterygota</taxon>
        <taxon>Neoptera</taxon>
        <taxon>Paraneoptera</taxon>
        <taxon>Hemiptera</taxon>
        <taxon>Heteroptera</taxon>
        <taxon>Panheteroptera</taxon>
        <taxon>Nepomorpha</taxon>
        <taxon>Nepidae</taxon>
        <taxon>Ranatrinae</taxon>
        <taxon>Ranatra</taxon>
    </lineage>
</organism>
<accession>A0ABD0ZL43</accession>
<dbReference type="AlphaFoldDB" id="A0ABD0ZL43"/>
<dbReference type="EMBL" id="JBFDAA010000001">
    <property type="protein sequence ID" value="KAL1140774.1"/>
    <property type="molecule type" value="Genomic_DNA"/>
</dbReference>
<comment type="caution">
    <text evidence="1">The sequence shown here is derived from an EMBL/GenBank/DDBJ whole genome shotgun (WGS) entry which is preliminary data.</text>
</comment>
<name>A0ABD0ZL43_9HEMI</name>